<evidence type="ECO:0000313" key="2">
    <source>
        <dbReference type="Proteomes" id="UP001595923"/>
    </source>
</evidence>
<sequence length="349" mass="38341">MNDEQWNQDKRRARAETLLGEMERDVAQYPQAAAEIMLDTADRLKDDGLSEACLDLCARMISEFKGGQDAGYAYSQRIDVLFGLGRDDEAGAEMAALWELDTEARTAAHLISELLAERGDDRAALRWSDRGLADRLRPGTEAESTDTLAGVMEAQWRAGLRKKLGFAPDALDRFTERHDPFRELRSELGIHDPEDEGFAALGLAESVAAVGPADNGSGMPVLSHIVRDDVVAAHTEGLLVGFGDDDINGDDRDAGSVTPETYFREVELDRRKMRSETEFSKGRDVPISLAEIRAFAAEEGIDALTPDVRLGAATAKYDRGGDFPVWPPDRNASCWCASGRKYKKCCGRP</sequence>
<gene>
    <name evidence="1" type="ORF">ACFO4E_13240</name>
</gene>
<reference evidence="2" key="1">
    <citation type="journal article" date="2019" name="Int. J. Syst. Evol. Microbiol.">
        <title>The Global Catalogue of Microorganisms (GCM) 10K type strain sequencing project: providing services to taxonomists for standard genome sequencing and annotation.</title>
        <authorList>
            <consortium name="The Broad Institute Genomics Platform"/>
            <consortium name="The Broad Institute Genome Sequencing Center for Infectious Disease"/>
            <person name="Wu L."/>
            <person name="Ma J."/>
        </authorList>
    </citation>
    <scope>NUCLEOTIDE SEQUENCE [LARGE SCALE GENOMIC DNA]</scope>
    <source>
        <strain evidence="2">XZYJ18</strain>
    </source>
</reference>
<dbReference type="InterPro" id="IPR004027">
    <property type="entry name" value="SEC_C_motif"/>
</dbReference>
<organism evidence="1 2">
    <name type="scientific">Nocardiopsis mangrovi</name>
    <dbReference type="NCBI Taxonomy" id="1179818"/>
    <lineage>
        <taxon>Bacteria</taxon>
        <taxon>Bacillati</taxon>
        <taxon>Actinomycetota</taxon>
        <taxon>Actinomycetes</taxon>
        <taxon>Streptosporangiales</taxon>
        <taxon>Nocardiopsidaceae</taxon>
        <taxon>Nocardiopsis</taxon>
    </lineage>
</organism>
<dbReference type="Gene3D" id="3.10.450.50">
    <property type="match status" value="1"/>
</dbReference>
<protein>
    <submittedName>
        <fullName evidence="1">SEC-C domain-containing protein</fullName>
    </submittedName>
</protein>
<dbReference type="Pfam" id="PF02810">
    <property type="entry name" value="SEC-C"/>
    <property type="match status" value="1"/>
</dbReference>
<keyword evidence="2" id="KW-1185">Reference proteome</keyword>
<dbReference type="RefSeq" id="WP_378574350.1">
    <property type="nucleotide sequence ID" value="NZ_JBHSFQ010000011.1"/>
</dbReference>
<name>A0ABV9DV87_9ACTN</name>
<dbReference type="Proteomes" id="UP001595923">
    <property type="component" value="Unassembled WGS sequence"/>
</dbReference>
<comment type="caution">
    <text evidence="1">The sequence shown here is derived from an EMBL/GenBank/DDBJ whole genome shotgun (WGS) entry which is preliminary data.</text>
</comment>
<proteinExistence type="predicted"/>
<accession>A0ABV9DV87</accession>
<dbReference type="EMBL" id="JBHSFQ010000011">
    <property type="protein sequence ID" value="MFC4562825.1"/>
    <property type="molecule type" value="Genomic_DNA"/>
</dbReference>
<dbReference type="SUPFAM" id="SSF103642">
    <property type="entry name" value="Sec-C motif"/>
    <property type="match status" value="1"/>
</dbReference>
<evidence type="ECO:0000313" key="1">
    <source>
        <dbReference type="EMBL" id="MFC4562825.1"/>
    </source>
</evidence>